<reference evidence="2" key="1">
    <citation type="submission" date="2019-05" db="EMBL/GenBank/DDBJ databases">
        <title>The de novo reference genome and transcriptome assemblies of the wild tomato species Solanum chilense.</title>
        <authorList>
            <person name="Stam R."/>
            <person name="Nosenko T."/>
            <person name="Hoerger A.C."/>
            <person name="Stephan W."/>
            <person name="Seidel M.A."/>
            <person name="Kuhn J.M.M."/>
            <person name="Haberer G."/>
            <person name="Tellier A."/>
        </authorList>
    </citation>
    <scope>NUCLEOTIDE SEQUENCE</scope>
    <source>
        <tissue evidence="2">Mature leaves</tissue>
    </source>
</reference>
<organism evidence="2">
    <name type="scientific">Solanum chilense</name>
    <name type="common">Tomato</name>
    <name type="synonym">Lycopersicon chilense</name>
    <dbReference type="NCBI Taxonomy" id="4083"/>
    <lineage>
        <taxon>Eukaryota</taxon>
        <taxon>Viridiplantae</taxon>
        <taxon>Streptophyta</taxon>
        <taxon>Embryophyta</taxon>
        <taxon>Tracheophyta</taxon>
        <taxon>Spermatophyta</taxon>
        <taxon>Magnoliopsida</taxon>
        <taxon>eudicotyledons</taxon>
        <taxon>Gunneridae</taxon>
        <taxon>Pentapetalae</taxon>
        <taxon>asterids</taxon>
        <taxon>lamiids</taxon>
        <taxon>Solanales</taxon>
        <taxon>Solanaceae</taxon>
        <taxon>Solanoideae</taxon>
        <taxon>Solaneae</taxon>
        <taxon>Solanum</taxon>
        <taxon>Solanum subgen. Lycopersicon</taxon>
    </lineage>
</organism>
<dbReference type="EMBL" id="RXGB01002334">
    <property type="protein sequence ID" value="TMW95435.1"/>
    <property type="molecule type" value="Genomic_DNA"/>
</dbReference>
<evidence type="ECO:0000256" key="1">
    <source>
        <dbReference type="SAM" id="Coils"/>
    </source>
</evidence>
<sequence length="181" mass="20665">MELAGATTIKKDRVVDELVIFGGVGAGAGQDQGTTSCRRIDFLYEKCKKKYENSIMYLQTLSQAVNEFKNKRGNEEEKKSFSKAIQNLKKKMFGELPMATIEEVKEYKELSDEATTVGGRSLKQFVDEFEGDEDMINYVRGISPYPEGMDWIGAKRILTVMNLNKNHFVILKYYCTRSHEC</sequence>
<comment type="caution">
    <text evidence="2">The sequence shown here is derived from an EMBL/GenBank/DDBJ whole genome shotgun (WGS) entry which is preliminary data.</text>
</comment>
<feature type="coiled-coil region" evidence="1">
    <location>
        <begin position="58"/>
        <end position="91"/>
    </location>
</feature>
<proteinExistence type="predicted"/>
<gene>
    <name evidence="2" type="ORF">EJD97_008835</name>
</gene>
<keyword evidence="1" id="KW-0175">Coiled coil</keyword>
<dbReference type="AlphaFoldDB" id="A0A6N2BL18"/>
<accession>A0A6N2BL18</accession>
<evidence type="ECO:0000313" key="2">
    <source>
        <dbReference type="EMBL" id="TMW95435.1"/>
    </source>
</evidence>
<protein>
    <submittedName>
        <fullName evidence="2">Uncharacterized protein</fullName>
    </submittedName>
</protein>
<name>A0A6N2BL18_SOLCI</name>